<sequence>MRYLLVLLLLASCTTDPKQNESYTAKVIQTSIQRKAVSDTTFLYREVTPEYYHKVYIERNRQSEVYKRLLDFRPNDDERKYYQECCKKLRQITNVPSQQFKLIGLPKEWLPLYRYHGKYYVYAPSEWGGLERKTITDSTMVYWFMDGPSPEPLLGARKLSSNTYYLKIHTSGASNLPAKLTIHIIDAKNKIAVWEDQSASIANRYNLYVPRENARNFDMVVNYCKEQRTDEFEFDKVDYTALLNSSQ</sequence>
<name>A0A7L5E3R7_9SPHI</name>
<dbReference type="KEGG" id="mrob:HH214_15910"/>
<dbReference type="RefSeq" id="WP_169609259.1">
    <property type="nucleotide sequence ID" value="NZ_CP051682.1"/>
</dbReference>
<evidence type="ECO:0000313" key="2">
    <source>
        <dbReference type="Proteomes" id="UP000503278"/>
    </source>
</evidence>
<protein>
    <submittedName>
        <fullName evidence="1">Uncharacterized protein</fullName>
    </submittedName>
</protein>
<keyword evidence="2" id="KW-1185">Reference proteome</keyword>
<accession>A0A7L5E3R7</accession>
<gene>
    <name evidence="1" type="ORF">HH214_15910</name>
</gene>
<evidence type="ECO:0000313" key="1">
    <source>
        <dbReference type="EMBL" id="QJD97248.1"/>
    </source>
</evidence>
<reference evidence="1 2" key="1">
    <citation type="submission" date="2020-04" db="EMBL/GenBank/DDBJ databases">
        <title>Genome sequencing of novel species.</title>
        <authorList>
            <person name="Heo J."/>
            <person name="Kim S.-J."/>
            <person name="Kim J.-S."/>
            <person name="Hong S.-B."/>
            <person name="Kwon S.-W."/>
        </authorList>
    </citation>
    <scope>NUCLEOTIDE SEQUENCE [LARGE SCALE GENOMIC DNA]</scope>
    <source>
        <strain evidence="1 2">F39-2</strain>
    </source>
</reference>
<dbReference type="Proteomes" id="UP000503278">
    <property type="component" value="Chromosome"/>
</dbReference>
<dbReference type="AlphaFoldDB" id="A0A7L5E3R7"/>
<proteinExistence type="predicted"/>
<dbReference type="EMBL" id="CP051682">
    <property type="protein sequence ID" value="QJD97248.1"/>
    <property type="molecule type" value="Genomic_DNA"/>
</dbReference>
<organism evidence="1 2">
    <name type="scientific">Mucilaginibacter robiniae</name>
    <dbReference type="NCBI Taxonomy" id="2728022"/>
    <lineage>
        <taxon>Bacteria</taxon>
        <taxon>Pseudomonadati</taxon>
        <taxon>Bacteroidota</taxon>
        <taxon>Sphingobacteriia</taxon>
        <taxon>Sphingobacteriales</taxon>
        <taxon>Sphingobacteriaceae</taxon>
        <taxon>Mucilaginibacter</taxon>
    </lineage>
</organism>